<dbReference type="Pfam" id="PF07992">
    <property type="entry name" value="Pyr_redox_2"/>
    <property type="match status" value="1"/>
</dbReference>
<keyword evidence="15" id="KW-1185">Reference proteome</keyword>
<dbReference type="OrthoDB" id="9800167at2"/>
<dbReference type="GO" id="GO:0003955">
    <property type="term" value="F:NAD(P)H dehydrogenase (quinone) activity"/>
    <property type="evidence" value="ECO:0007669"/>
    <property type="project" value="TreeGrafter"/>
</dbReference>
<evidence type="ECO:0000256" key="10">
    <source>
        <dbReference type="PIRSR" id="PIRSR000350-4"/>
    </source>
</evidence>
<comment type="caution">
    <text evidence="14">The sequence shown here is derived from an EMBL/GenBank/DDBJ whole genome shotgun (WGS) entry which is preliminary data.</text>
</comment>
<gene>
    <name evidence="14" type="ORF">BN977_03563</name>
</gene>
<dbReference type="PANTHER" id="PTHR43014:SF2">
    <property type="entry name" value="MERCURIC REDUCTASE"/>
    <property type="match status" value="1"/>
</dbReference>
<reference evidence="14" key="1">
    <citation type="submission" date="2014-03" db="EMBL/GenBank/DDBJ databases">
        <title>Draft Genome Sequence of Mycobacterium cosmeticum DSM 44829.</title>
        <authorList>
            <person name="Croce O."/>
            <person name="Robert C."/>
            <person name="Raoult D."/>
            <person name="Drancourt M."/>
        </authorList>
    </citation>
    <scope>NUCLEOTIDE SEQUENCE [LARGE SCALE GENOMIC DNA]</scope>
    <source>
        <strain evidence="14">DSM 44829</strain>
    </source>
</reference>
<feature type="binding site" evidence="9">
    <location>
        <begin position="179"/>
        <end position="186"/>
    </location>
    <ligand>
        <name>NAD(+)</name>
        <dbReference type="ChEBI" id="CHEBI:57540"/>
    </ligand>
</feature>
<dbReference type="InterPro" id="IPR036188">
    <property type="entry name" value="FAD/NAD-bd_sf"/>
</dbReference>
<evidence type="ECO:0000259" key="13">
    <source>
        <dbReference type="Pfam" id="PF07992"/>
    </source>
</evidence>
<accession>W9ATA9</accession>
<dbReference type="GO" id="GO:0050660">
    <property type="term" value="F:flavin adenine dinucleotide binding"/>
    <property type="evidence" value="ECO:0007669"/>
    <property type="project" value="TreeGrafter"/>
</dbReference>
<comment type="similarity">
    <text evidence="1 11">Belongs to the class-I pyridine nucleotide-disulfide oxidoreductase family.</text>
</comment>
<dbReference type="STRING" id="258533.BN977_03563"/>
<keyword evidence="9" id="KW-0547">Nucleotide-binding</keyword>
<sequence length="459" mass="49099">MASETTSFDAIIIGAGQAGPPLAGRLTQAGQRVAVIERHLVGGTCVNSGCIPTKTLVASAHAAHLARRGAEYGIGTGDISVDMAKVKARKDKIMLDDRAGVESWIEGMDGATLIRGHARFVDPHTVDVDGVRLTADRFYLNVGGRAAVPDLPGLDGIDYLTNVSILQLDTVPAHLVVIGGSYIGLEFAQMYRRFGAQVTVVERGPRLASREDEDVSAAIRDILEAEGITVHTDAADIRFEKRDNGIAVTPNAGVTPVVGSHVLVAVGRRPNTDDLGLEHAGVQTDARGYVVVDDQLRTSAEHIWAMGDCNGKGAFTHTSYNDFEIVAANLLDDDPRRVSDRVTTYGLYIDPPLGRAGLTVEQVRRSGRKALVGKRPMTRVGRAVEKGETQGFMKVVVDAETEEILGAAILGVGGDEVVHLILDVMTAKLPYTAISRTMHIHPTVSELVPTMLQELTPLQ</sequence>
<dbReference type="RefSeq" id="WP_024453549.1">
    <property type="nucleotide sequence ID" value="NZ_CCBB010000002.1"/>
</dbReference>
<comment type="cofactor">
    <cofactor evidence="9">
        <name>FAD</name>
        <dbReference type="ChEBI" id="CHEBI:57692"/>
    </cofactor>
    <text evidence="9">Binds 1 FAD per subunit.</text>
</comment>
<dbReference type="NCBIfam" id="NF004992">
    <property type="entry name" value="PRK06370.1-4"/>
    <property type="match status" value="1"/>
</dbReference>
<dbReference type="InterPro" id="IPR012999">
    <property type="entry name" value="Pyr_OxRdtase_I_AS"/>
</dbReference>
<evidence type="ECO:0000256" key="4">
    <source>
        <dbReference type="ARBA" id="ARBA00022857"/>
    </source>
</evidence>
<keyword evidence="5 11" id="KW-0560">Oxidoreductase</keyword>
<evidence type="ECO:0000256" key="9">
    <source>
        <dbReference type="PIRSR" id="PIRSR000350-3"/>
    </source>
</evidence>
<evidence type="ECO:0000313" key="14">
    <source>
        <dbReference type="EMBL" id="CDO08743.1"/>
    </source>
</evidence>
<name>W9ATA9_MYCCO</name>
<feature type="domain" description="Pyridine nucleotide-disulphide oxidoreductase dimerisation" evidence="12">
    <location>
        <begin position="347"/>
        <end position="451"/>
    </location>
</feature>
<dbReference type="AlphaFoldDB" id="W9ATA9"/>
<evidence type="ECO:0000256" key="2">
    <source>
        <dbReference type="ARBA" id="ARBA00022630"/>
    </source>
</evidence>
<dbReference type="SUPFAM" id="SSF51905">
    <property type="entry name" value="FAD/NAD(P)-binding domain"/>
    <property type="match status" value="1"/>
</dbReference>
<evidence type="ECO:0000256" key="8">
    <source>
        <dbReference type="PIRSR" id="PIRSR000350-2"/>
    </source>
</evidence>
<feature type="disulfide bond" description="Redox-active" evidence="10">
    <location>
        <begin position="45"/>
        <end position="50"/>
    </location>
</feature>
<dbReference type="eggNOG" id="COG1249">
    <property type="taxonomic scope" value="Bacteria"/>
</dbReference>
<keyword evidence="3 9" id="KW-0274">FAD</keyword>
<dbReference type="EMBL" id="CCBB010000002">
    <property type="protein sequence ID" value="CDO08743.1"/>
    <property type="molecule type" value="Genomic_DNA"/>
</dbReference>
<proteinExistence type="inferred from homology"/>
<evidence type="ECO:0000256" key="1">
    <source>
        <dbReference type="ARBA" id="ARBA00007532"/>
    </source>
</evidence>
<keyword evidence="4" id="KW-0521">NADP</keyword>
<evidence type="ECO:0000256" key="6">
    <source>
        <dbReference type="ARBA" id="ARBA00023157"/>
    </source>
</evidence>
<dbReference type="Proteomes" id="UP000028870">
    <property type="component" value="Unassembled WGS sequence"/>
</dbReference>
<protein>
    <submittedName>
        <fullName evidence="14">Mercuric reductase</fullName>
    </submittedName>
</protein>
<dbReference type="Gene3D" id="3.30.390.30">
    <property type="match status" value="1"/>
</dbReference>
<dbReference type="GO" id="GO:0016668">
    <property type="term" value="F:oxidoreductase activity, acting on a sulfur group of donors, NAD(P) as acceptor"/>
    <property type="evidence" value="ECO:0007669"/>
    <property type="project" value="InterPro"/>
</dbReference>
<dbReference type="InterPro" id="IPR016156">
    <property type="entry name" value="FAD/NAD-linked_Rdtase_dimer_sf"/>
</dbReference>
<feature type="binding site" evidence="9">
    <location>
        <position position="54"/>
    </location>
    <ligand>
        <name>FAD</name>
        <dbReference type="ChEBI" id="CHEBI:57692"/>
    </ligand>
</feature>
<dbReference type="SUPFAM" id="SSF55424">
    <property type="entry name" value="FAD/NAD-linked reductases, dimerisation (C-terminal) domain"/>
    <property type="match status" value="1"/>
</dbReference>
<organism evidence="14 15">
    <name type="scientific">Mycolicibacterium cosmeticum</name>
    <dbReference type="NCBI Taxonomy" id="258533"/>
    <lineage>
        <taxon>Bacteria</taxon>
        <taxon>Bacillati</taxon>
        <taxon>Actinomycetota</taxon>
        <taxon>Actinomycetes</taxon>
        <taxon>Mycobacteriales</taxon>
        <taxon>Mycobacteriaceae</taxon>
        <taxon>Mycolicibacterium</taxon>
    </lineage>
</organism>
<dbReference type="PRINTS" id="PR00368">
    <property type="entry name" value="FADPNR"/>
</dbReference>
<reference evidence="14" key="2">
    <citation type="submission" date="2014-03" db="EMBL/GenBank/DDBJ databases">
        <authorList>
            <person name="Urmite Genomes"/>
        </authorList>
    </citation>
    <scope>NUCLEOTIDE SEQUENCE</scope>
    <source>
        <strain evidence="14">DSM 44829</strain>
    </source>
</reference>
<evidence type="ECO:0000256" key="5">
    <source>
        <dbReference type="ARBA" id="ARBA00023002"/>
    </source>
</evidence>
<evidence type="ECO:0000313" key="15">
    <source>
        <dbReference type="Proteomes" id="UP000028870"/>
    </source>
</evidence>
<keyword evidence="2 11" id="KW-0285">Flavoprotein</keyword>
<feature type="binding site" evidence="9">
    <location>
        <position position="202"/>
    </location>
    <ligand>
        <name>NAD(+)</name>
        <dbReference type="ChEBI" id="CHEBI:57540"/>
    </ligand>
</feature>
<keyword evidence="9" id="KW-0520">NAD</keyword>
<dbReference type="PANTHER" id="PTHR43014">
    <property type="entry name" value="MERCURIC REDUCTASE"/>
    <property type="match status" value="1"/>
</dbReference>
<evidence type="ECO:0000256" key="7">
    <source>
        <dbReference type="ARBA" id="ARBA00023284"/>
    </source>
</evidence>
<keyword evidence="6" id="KW-1015">Disulfide bond</keyword>
<dbReference type="PROSITE" id="PS00076">
    <property type="entry name" value="PYRIDINE_REDOX_1"/>
    <property type="match status" value="1"/>
</dbReference>
<dbReference type="InterPro" id="IPR023753">
    <property type="entry name" value="FAD/NAD-binding_dom"/>
</dbReference>
<feature type="domain" description="FAD/NAD(P)-binding" evidence="13">
    <location>
        <begin position="9"/>
        <end position="319"/>
    </location>
</feature>
<keyword evidence="7 11" id="KW-0676">Redox-active center</keyword>
<dbReference type="Pfam" id="PF02852">
    <property type="entry name" value="Pyr_redox_dim"/>
    <property type="match status" value="1"/>
</dbReference>
<dbReference type="PRINTS" id="PR00411">
    <property type="entry name" value="PNDRDTASEI"/>
</dbReference>
<dbReference type="Gene3D" id="3.50.50.60">
    <property type="entry name" value="FAD/NAD(P)-binding domain"/>
    <property type="match status" value="2"/>
</dbReference>
<dbReference type="InterPro" id="IPR001100">
    <property type="entry name" value="Pyr_nuc-diS_OxRdtase"/>
</dbReference>
<dbReference type="InterPro" id="IPR004099">
    <property type="entry name" value="Pyr_nucl-diS_OxRdtase_dimer"/>
</dbReference>
<feature type="binding site" evidence="9">
    <location>
        <position position="267"/>
    </location>
    <ligand>
        <name>NAD(+)</name>
        <dbReference type="ChEBI" id="CHEBI:57540"/>
    </ligand>
</feature>
<evidence type="ECO:0000259" key="12">
    <source>
        <dbReference type="Pfam" id="PF02852"/>
    </source>
</evidence>
<evidence type="ECO:0000256" key="3">
    <source>
        <dbReference type="ARBA" id="ARBA00022827"/>
    </source>
</evidence>
<evidence type="ECO:0000256" key="11">
    <source>
        <dbReference type="RuleBase" id="RU003691"/>
    </source>
</evidence>
<feature type="active site" description="Proton acceptor" evidence="8">
    <location>
        <position position="441"/>
    </location>
</feature>
<dbReference type="PIRSF" id="PIRSF000350">
    <property type="entry name" value="Mercury_reductase_MerA"/>
    <property type="match status" value="1"/>
</dbReference>
<feature type="binding site" evidence="9">
    <location>
        <position position="308"/>
    </location>
    <ligand>
        <name>FAD</name>
        <dbReference type="ChEBI" id="CHEBI:57692"/>
    </ligand>
</feature>